<feature type="compositionally biased region" description="Basic residues" evidence="1">
    <location>
        <begin position="45"/>
        <end position="59"/>
    </location>
</feature>
<evidence type="ECO:0000313" key="3">
    <source>
        <dbReference type="Proteomes" id="UP000035760"/>
    </source>
</evidence>
<dbReference type="Proteomes" id="UP000035760">
    <property type="component" value="Unassembled WGS sequence"/>
</dbReference>
<gene>
    <name evidence="2" type="ORF">BN873_150308</name>
</gene>
<reference evidence="2" key="2">
    <citation type="submission" date="2014-03" db="EMBL/GenBank/DDBJ databases">
        <title>Candidatus Competibacter-lineage genomes retrieved from metagenomes reveal functional metabolic diversity.</title>
        <authorList>
            <person name="McIlroy S.J."/>
            <person name="Albertsen M."/>
            <person name="Andresen E.K."/>
            <person name="Saunders A.M."/>
            <person name="Kristiansen R."/>
            <person name="Stokholm-Bjerregaard M."/>
            <person name="Nielsen K.L."/>
            <person name="Nielsen P.H."/>
        </authorList>
    </citation>
    <scope>NUCLEOTIDE SEQUENCE</scope>
    <source>
        <strain evidence="2">Run_A_D11</strain>
    </source>
</reference>
<reference evidence="2" key="1">
    <citation type="submission" date="2013-07" db="EMBL/GenBank/DDBJ databases">
        <authorList>
            <person name="McIlroy S."/>
        </authorList>
    </citation>
    <scope>NUCLEOTIDE SEQUENCE [LARGE SCALE GENOMIC DNA]</scope>
    <source>
        <strain evidence="2">Run_A_D11</strain>
    </source>
</reference>
<evidence type="ECO:0000313" key="2">
    <source>
        <dbReference type="EMBL" id="CDI01520.1"/>
    </source>
</evidence>
<comment type="caution">
    <text evidence="2">The sequence shown here is derived from an EMBL/GenBank/DDBJ whole genome shotgun (WGS) entry which is preliminary data.</text>
</comment>
<evidence type="ECO:0000256" key="1">
    <source>
        <dbReference type="SAM" id="MobiDB-lite"/>
    </source>
</evidence>
<sequence>MKPTAHTRSMAIRDTLNKRQRRIDERHFYQLYEHSAKADIPPNRKERRAAAKKLAKAAKAKGSAQ</sequence>
<proteinExistence type="predicted"/>
<dbReference type="RefSeq" id="WP_139031639.1">
    <property type="nucleotide sequence ID" value="NZ_CBTJ020000020.1"/>
</dbReference>
<dbReference type="EMBL" id="CBTJ020000020">
    <property type="protein sequence ID" value="CDI01520.1"/>
    <property type="molecule type" value="Genomic_DNA"/>
</dbReference>
<dbReference type="AlphaFoldDB" id="W6M747"/>
<organism evidence="2 3">
    <name type="scientific">Candidatus Competibacter denitrificans Run_A_D11</name>
    <dbReference type="NCBI Taxonomy" id="1400863"/>
    <lineage>
        <taxon>Bacteria</taxon>
        <taxon>Pseudomonadati</taxon>
        <taxon>Pseudomonadota</taxon>
        <taxon>Gammaproteobacteria</taxon>
        <taxon>Candidatus Competibacteraceae</taxon>
        <taxon>Candidatus Competibacter</taxon>
    </lineage>
</organism>
<accession>W6M747</accession>
<protein>
    <submittedName>
        <fullName evidence="2">Uncharacterized protein</fullName>
    </submittedName>
</protein>
<name>W6M747_9GAMM</name>
<feature type="region of interest" description="Disordered" evidence="1">
    <location>
        <begin position="37"/>
        <end position="65"/>
    </location>
</feature>
<keyword evidence="3" id="KW-1185">Reference proteome</keyword>
<dbReference type="STRING" id="1400863.BN873_150308"/>